<evidence type="ECO:0000256" key="6">
    <source>
        <dbReference type="ARBA" id="ARBA00023014"/>
    </source>
</evidence>
<keyword evidence="3" id="KW-0479">Metal-binding</keyword>
<keyword evidence="2" id="KW-0004">4Fe-4S</keyword>
<dbReference type="PROSITE" id="PS51379">
    <property type="entry name" value="4FE4S_FER_2"/>
    <property type="match status" value="1"/>
</dbReference>
<feature type="transmembrane region" description="Helical" evidence="8">
    <location>
        <begin position="94"/>
        <end position="115"/>
    </location>
</feature>
<evidence type="ECO:0000256" key="1">
    <source>
        <dbReference type="ARBA" id="ARBA00022448"/>
    </source>
</evidence>
<evidence type="ECO:0000256" key="3">
    <source>
        <dbReference type="ARBA" id="ARBA00022723"/>
    </source>
</evidence>
<dbReference type="RefSeq" id="WP_386098393.1">
    <property type="nucleotide sequence ID" value="NZ_JBHUOZ010000003.1"/>
</dbReference>
<comment type="caution">
    <text evidence="10">The sequence shown here is derived from an EMBL/GenBank/DDBJ whole genome shotgun (WGS) entry which is preliminary data.</text>
</comment>
<dbReference type="InterPro" id="IPR032879">
    <property type="entry name" value="FixG_C"/>
</dbReference>
<dbReference type="InterPro" id="IPR051684">
    <property type="entry name" value="Electron_Trans/Redox"/>
</dbReference>
<accession>A0ABW6A7B3</accession>
<keyword evidence="1" id="KW-0813">Transport</keyword>
<dbReference type="Proteomes" id="UP001597511">
    <property type="component" value="Unassembled WGS sequence"/>
</dbReference>
<feature type="transmembrane region" description="Helical" evidence="8">
    <location>
        <begin position="207"/>
        <end position="228"/>
    </location>
</feature>
<keyword evidence="5" id="KW-0408">Iron</keyword>
<dbReference type="PROSITE" id="PS00198">
    <property type="entry name" value="4FE4S_FER_1"/>
    <property type="match status" value="1"/>
</dbReference>
<dbReference type="Pfam" id="PF11614">
    <property type="entry name" value="FixG_C"/>
    <property type="match status" value="1"/>
</dbReference>
<dbReference type="Gene3D" id="3.30.70.20">
    <property type="match status" value="1"/>
</dbReference>
<evidence type="ECO:0000256" key="7">
    <source>
        <dbReference type="SAM" id="MobiDB-lite"/>
    </source>
</evidence>
<reference evidence="11" key="1">
    <citation type="journal article" date="2019" name="Int. J. Syst. Evol. Microbiol.">
        <title>The Global Catalogue of Microorganisms (GCM) 10K type strain sequencing project: providing services to taxonomists for standard genome sequencing and annotation.</title>
        <authorList>
            <consortium name="The Broad Institute Genomics Platform"/>
            <consortium name="The Broad Institute Genome Sequencing Center for Infectious Disease"/>
            <person name="Wu L."/>
            <person name="Ma J."/>
        </authorList>
    </citation>
    <scope>NUCLEOTIDE SEQUENCE [LARGE SCALE GENOMIC DNA]</scope>
    <source>
        <strain evidence="11">KCTC 23299</strain>
    </source>
</reference>
<evidence type="ECO:0000256" key="5">
    <source>
        <dbReference type="ARBA" id="ARBA00023004"/>
    </source>
</evidence>
<feature type="transmembrane region" description="Helical" evidence="8">
    <location>
        <begin position="170"/>
        <end position="187"/>
    </location>
</feature>
<feature type="compositionally biased region" description="Basic and acidic residues" evidence="7">
    <location>
        <begin position="14"/>
        <end position="26"/>
    </location>
</feature>
<dbReference type="NCBIfam" id="TIGR02745">
    <property type="entry name" value="ccoG_rdxA_fixG"/>
    <property type="match status" value="1"/>
</dbReference>
<dbReference type="SUPFAM" id="SSF54862">
    <property type="entry name" value="4Fe-4S ferredoxins"/>
    <property type="match status" value="1"/>
</dbReference>
<keyword evidence="11" id="KW-1185">Reference proteome</keyword>
<feature type="transmembrane region" description="Helical" evidence="8">
    <location>
        <begin position="344"/>
        <end position="362"/>
    </location>
</feature>
<dbReference type="InterPro" id="IPR017900">
    <property type="entry name" value="4Fe4S_Fe_S_CS"/>
</dbReference>
<evidence type="ECO:0000256" key="2">
    <source>
        <dbReference type="ARBA" id="ARBA00022485"/>
    </source>
</evidence>
<keyword evidence="8" id="KW-1133">Transmembrane helix</keyword>
<dbReference type="InterPro" id="IPR014116">
    <property type="entry name" value="Cyt_c_oxidase_cbb3_FixG"/>
</dbReference>
<protein>
    <submittedName>
        <fullName evidence="10">Cytochrome c oxidase accessory protein CcoG</fullName>
    </submittedName>
</protein>
<dbReference type="Gene3D" id="2.60.40.10">
    <property type="entry name" value="Immunoglobulins"/>
    <property type="match status" value="1"/>
</dbReference>
<name>A0ABW6A7B3_9BACT</name>
<dbReference type="EMBL" id="JBHUOZ010000003">
    <property type="protein sequence ID" value="MFD2920300.1"/>
    <property type="molecule type" value="Genomic_DNA"/>
</dbReference>
<evidence type="ECO:0000313" key="11">
    <source>
        <dbReference type="Proteomes" id="UP001597511"/>
    </source>
</evidence>
<dbReference type="PANTHER" id="PTHR30176:SF3">
    <property type="entry name" value="FERREDOXIN-TYPE PROTEIN NAPH"/>
    <property type="match status" value="1"/>
</dbReference>
<feature type="domain" description="4Fe-4S ferredoxin-type" evidence="9">
    <location>
        <begin position="261"/>
        <end position="293"/>
    </location>
</feature>
<dbReference type="Pfam" id="PF13746">
    <property type="entry name" value="Fer4_18"/>
    <property type="match status" value="1"/>
</dbReference>
<feature type="transmembrane region" description="Helical" evidence="8">
    <location>
        <begin position="50"/>
        <end position="67"/>
    </location>
</feature>
<gene>
    <name evidence="10" type="primary">ccoG</name>
    <name evidence="10" type="ORF">ACFS6H_11300</name>
</gene>
<dbReference type="InterPro" id="IPR017896">
    <property type="entry name" value="4Fe4S_Fe-S-bd"/>
</dbReference>
<evidence type="ECO:0000259" key="9">
    <source>
        <dbReference type="PROSITE" id="PS51379"/>
    </source>
</evidence>
<dbReference type="Pfam" id="PF12801">
    <property type="entry name" value="Fer4_5"/>
    <property type="match status" value="1"/>
</dbReference>
<keyword evidence="8" id="KW-0472">Membrane</keyword>
<proteinExistence type="predicted"/>
<feature type="region of interest" description="Disordered" evidence="7">
    <location>
        <begin position="1"/>
        <end position="26"/>
    </location>
</feature>
<keyword evidence="6" id="KW-0411">Iron-sulfur</keyword>
<keyword evidence="4" id="KW-0249">Electron transport</keyword>
<sequence>MSELVIQDTVGPDKVGDSFRDRHSNTSEKGKRNWVYALKPKGRLYQYRQYLSWFYFLLFFALPLIKVNKMPLVMFNFTEGRFILFSKIFWPNDFFIFAVGMVALIIFIALFTVIYGRVFCGWVCPQTVFLEFLFRPVEWAIEGNPAKQKKLNNGPWNTDKILKKTLKHTIYFLISFLISHTFLSYIVGVDEVVKIIREPLADHLPMFFGLLFFTGLFYLVFAFVRDIVCTTICPYGRLQGVLFDKDTMQVSYDYGRGEPRGKMVKNKEQQLGDCIDCKLCVQVCPTGIDIRNGVQMECVGCTACIDACNGVMEKIKRPLNLIRLASENEIAEKRKFRFNSRMKAYTAILAMLTVLMSFLIVTRESIDISMSRVKGQLYQEIGTDSLSNLFEAKFINKTRDSIPFLLKLEGIPGQVRMIKAHNMVLEAESMSDASFFIDIPRSAIKERSTVIHVGVYSNGKKIQTVKSKFLGPFI</sequence>
<dbReference type="PANTHER" id="PTHR30176">
    <property type="entry name" value="FERREDOXIN-TYPE PROTEIN NAPH"/>
    <property type="match status" value="1"/>
</dbReference>
<evidence type="ECO:0000256" key="8">
    <source>
        <dbReference type="SAM" id="Phobius"/>
    </source>
</evidence>
<organism evidence="10 11">
    <name type="scientific">Terrimonas rubra</name>
    <dbReference type="NCBI Taxonomy" id="1035890"/>
    <lineage>
        <taxon>Bacteria</taxon>
        <taxon>Pseudomonadati</taxon>
        <taxon>Bacteroidota</taxon>
        <taxon>Chitinophagia</taxon>
        <taxon>Chitinophagales</taxon>
        <taxon>Chitinophagaceae</taxon>
        <taxon>Terrimonas</taxon>
    </lineage>
</organism>
<keyword evidence="8" id="KW-0812">Transmembrane</keyword>
<dbReference type="InterPro" id="IPR013783">
    <property type="entry name" value="Ig-like_fold"/>
</dbReference>
<evidence type="ECO:0000313" key="10">
    <source>
        <dbReference type="EMBL" id="MFD2920300.1"/>
    </source>
</evidence>
<evidence type="ECO:0000256" key="4">
    <source>
        <dbReference type="ARBA" id="ARBA00022982"/>
    </source>
</evidence>